<dbReference type="InterPro" id="IPR051604">
    <property type="entry name" value="Ergot_Alk_Oxidoreductase"/>
</dbReference>
<protein>
    <recommendedName>
        <fullName evidence="3">NmrA-like domain-containing protein</fullName>
    </recommendedName>
</protein>
<sequence>MFGTSSSASFHPKVLIVGGDILCGYYAAMEFLRYKKRDSKMKTVRVGYMEKSSPFIKELEDMGAEMCKFELTSMESIKKMFEGVTCAVITPSIHTKEFMYCKRIIECAKECHDLKHCVFISLLQAEKLRSWNRLGHVYEMENEFRSCMKKWERGYVVRTTVAFEDFFFLRRMIQEKREFPWPTRNELVTPCSFKEVSRVIRYLIFGEYTHDNAECQELKGCNLSTTIGRITEHLPPTVASGTTVSDSNHRSFCLTGANKLSGEALAKECAHALNTQIRLKEMGSEEFAKCLMELNKELPHEYIAVLKQIAEVIHKGIWDEKYDDLHKLLNRKPMSIKDYFEDNRKDFKPSFSCA</sequence>
<dbReference type="Proteomes" id="UP001150538">
    <property type="component" value="Unassembled WGS sequence"/>
</dbReference>
<evidence type="ECO:0000313" key="2">
    <source>
        <dbReference type="Proteomes" id="UP001150538"/>
    </source>
</evidence>
<comment type="caution">
    <text evidence="1">The sequence shown here is derived from an EMBL/GenBank/DDBJ whole genome shotgun (WGS) entry which is preliminary data.</text>
</comment>
<gene>
    <name evidence="1" type="ORF">H4219_005641</name>
</gene>
<dbReference type="Gene3D" id="3.90.25.10">
    <property type="entry name" value="UDP-galactose 4-epimerase, domain 1"/>
    <property type="match status" value="1"/>
</dbReference>
<keyword evidence="2" id="KW-1185">Reference proteome</keyword>
<dbReference type="PANTHER" id="PTHR43162">
    <property type="match status" value="1"/>
</dbReference>
<dbReference type="SUPFAM" id="SSF51735">
    <property type="entry name" value="NAD(P)-binding Rossmann-fold domains"/>
    <property type="match status" value="1"/>
</dbReference>
<dbReference type="EMBL" id="JANBPU010000354">
    <property type="protein sequence ID" value="KAJ1912352.1"/>
    <property type="molecule type" value="Genomic_DNA"/>
</dbReference>
<evidence type="ECO:0000313" key="1">
    <source>
        <dbReference type="EMBL" id="KAJ1912352.1"/>
    </source>
</evidence>
<reference evidence="1" key="1">
    <citation type="submission" date="2022-07" db="EMBL/GenBank/DDBJ databases">
        <title>Phylogenomic reconstructions and comparative analyses of Kickxellomycotina fungi.</title>
        <authorList>
            <person name="Reynolds N.K."/>
            <person name="Stajich J.E."/>
            <person name="Barry K."/>
            <person name="Grigoriev I.V."/>
            <person name="Crous P."/>
            <person name="Smith M.E."/>
        </authorList>
    </citation>
    <scope>NUCLEOTIDE SEQUENCE</scope>
    <source>
        <strain evidence="1">NBRC 100468</strain>
    </source>
</reference>
<evidence type="ECO:0008006" key="3">
    <source>
        <dbReference type="Google" id="ProtNLM"/>
    </source>
</evidence>
<dbReference type="AlphaFoldDB" id="A0A9W7ZM50"/>
<accession>A0A9W7ZM50</accession>
<dbReference type="InterPro" id="IPR036291">
    <property type="entry name" value="NAD(P)-bd_dom_sf"/>
</dbReference>
<dbReference type="PANTHER" id="PTHR43162:SF1">
    <property type="entry name" value="PRESTALK A DIFFERENTIATION PROTEIN A"/>
    <property type="match status" value="1"/>
</dbReference>
<name>A0A9W7ZM50_9FUNG</name>
<dbReference type="Gene3D" id="3.40.50.720">
    <property type="entry name" value="NAD(P)-binding Rossmann-like Domain"/>
    <property type="match status" value="2"/>
</dbReference>
<organism evidence="1 2">
    <name type="scientific">Mycoemilia scoparia</name>
    <dbReference type="NCBI Taxonomy" id="417184"/>
    <lineage>
        <taxon>Eukaryota</taxon>
        <taxon>Fungi</taxon>
        <taxon>Fungi incertae sedis</taxon>
        <taxon>Zoopagomycota</taxon>
        <taxon>Kickxellomycotina</taxon>
        <taxon>Kickxellomycetes</taxon>
        <taxon>Kickxellales</taxon>
        <taxon>Kickxellaceae</taxon>
        <taxon>Mycoemilia</taxon>
    </lineage>
</organism>
<proteinExistence type="predicted"/>
<dbReference type="OrthoDB" id="10254221at2759"/>